<dbReference type="PANTHER" id="PTHR44068:SF11">
    <property type="entry name" value="GERANYL DIPHOSPHATE 2-C-METHYLTRANSFERASE"/>
    <property type="match status" value="1"/>
</dbReference>
<dbReference type="KEGG" id="lant:TUM19329_13410"/>
<accession>A0A6F8T499</accession>
<organism evidence="1 2">
    <name type="scientific">Legionella antarctica</name>
    <dbReference type="NCBI Taxonomy" id="2708020"/>
    <lineage>
        <taxon>Bacteria</taxon>
        <taxon>Pseudomonadati</taxon>
        <taxon>Pseudomonadota</taxon>
        <taxon>Gammaproteobacteria</taxon>
        <taxon>Legionellales</taxon>
        <taxon>Legionellaceae</taxon>
        <taxon>Legionella</taxon>
    </lineage>
</organism>
<dbReference type="Pfam" id="PF01209">
    <property type="entry name" value="Ubie_methyltran"/>
    <property type="match status" value="1"/>
</dbReference>
<evidence type="ECO:0000313" key="2">
    <source>
        <dbReference type="Proteomes" id="UP000502894"/>
    </source>
</evidence>
<dbReference type="InterPro" id="IPR029063">
    <property type="entry name" value="SAM-dependent_MTases_sf"/>
</dbReference>
<sequence>MRNNMQYCCTEANCNQVSLTAYDDGLHCPNGHVYSYLPETNVPLFACESENANDYSQADAVAIHDNSFQWVFKTFGTNEAELRKSLVARLTLSKGQTILVTGAGSGNDIPFLAQQLEGQGTIYAQDISKQMLMTGVQKYASAKDTWGVDVFFSVSDATNLPFDDNFFDVAYHFGGLNLFPDVQKGISEMNRVVKSGGQVLICDEGIAPWLRETDLGKMLITNNPLYAYEAPLTLLPQNAQSVQLSWELNHCFFVIGFIVSNSPLSVNIDVPHIGKRGGSIRTRYLGTLEGIDPDLRDEVYAAAEKQGISRVEYLERLLKAGCN</sequence>
<name>A0A6F8T499_9GAMM</name>
<reference evidence="1" key="1">
    <citation type="journal article" date="2020" name="Microbiol. Resour. Announc.">
        <title>Complete Genome Sequence of Novel Psychrotolerant Legionella Strain TUM19329, Isolated from Antarctic Lake Sediment.</title>
        <authorList>
            <person name="Shimada S."/>
            <person name="Nakai R."/>
            <person name="Aoki K."/>
            <person name="Shimoeda N."/>
            <person name="Ohno G."/>
            <person name="Miyazaki Y."/>
            <person name="Kudoh S."/>
            <person name="Imura S."/>
            <person name="Watanabe K."/>
            <person name="Ishii Y."/>
            <person name="Tateda K."/>
        </authorList>
    </citation>
    <scope>NUCLEOTIDE SEQUENCE [LARGE SCALE GENOMIC DNA]</scope>
    <source>
        <strain evidence="1">TUM19329</strain>
    </source>
</reference>
<dbReference type="AlphaFoldDB" id="A0A6F8T499"/>
<dbReference type="SUPFAM" id="SSF53335">
    <property type="entry name" value="S-adenosyl-L-methionine-dependent methyltransferases"/>
    <property type="match status" value="1"/>
</dbReference>
<protein>
    <submittedName>
        <fullName evidence="1">Uncharacterized protein</fullName>
    </submittedName>
</protein>
<keyword evidence="2" id="KW-1185">Reference proteome</keyword>
<dbReference type="EMBL" id="AP022839">
    <property type="protein sequence ID" value="BCA94980.1"/>
    <property type="molecule type" value="Genomic_DNA"/>
</dbReference>
<gene>
    <name evidence="1" type="ORF">TUM19329_13410</name>
</gene>
<dbReference type="CDD" id="cd02440">
    <property type="entry name" value="AdoMet_MTases"/>
    <property type="match status" value="1"/>
</dbReference>
<dbReference type="Gene3D" id="3.40.50.150">
    <property type="entry name" value="Vaccinia Virus protein VP39"/>
    <property type="match status" value="1"/>
</dbReference>
<dbReference type="Proteomes" id="UP000502894">
    <property type="component" value="Chromosome"/>
</dbReference>
<dbReference type="PANTHER" id="PTHR44068">
    <property type="entry name" value="ZGC:194242"/>
    <property type="match status" value="1"/>
</dbReference>
<dbReference type="InterPro" id="IPR050447">
    <property type="entry name" value="Erg6_SMT_methyltransf"/>
</dbReference>
<dbReference type="RefSeq" id="WP_173236695.1">
    <property type="nucleotide sequence ID" value="NZ_AP022839.1"/>
</dbReference>
<proteinExistence type="predicted"/>
<evidence type="ECO:0000313" key="1">
    <source>
        <dbReference type="EMBL" id="BCA94980.1"/>
    </source>
</evidence>